<sequence>MTIVETNFLQVTINHKIYIFTKDCVYGIKLSPAICSVSYATIDEA</sequence>
<accession>A0A0E9Q405</accession>
<organism evidence="1">
    <name type="scientific">Anguilla anguilla</name>
    <name type="common">European freshwater eel</name>
    <name type="synonym">Muraena anguilla</name>
    <dbReference type="NCBI Taxonomy" id="7936"/>
    <lineage>
        <taxon>Eukaryota</taxon>
        <taxon>Metazoa</taxon>
        <taxon>Chordata</taxon>
        <taxon>Craniata</taxon>
        <taxon>Vertebrata</taxon>
        <taxon>Euteleostomi</taxon>
        <taxon>Actinopterygii</taxon>
        <taxon>Neopterygii</taxon>
        <taxon>Teleostei</taxon>
        <taxon>Anguilliformes</taxon>
        <taxon>Anguillidae</taxon>
        <taxon>Anguilla</taxon>
    </lineage>
</organism>
<evidence type="ECO:0000313" key="1">
    <source>
        <dbReference type="EMBL" id="JAH10823.1"/>
    </source>
</evidence>
<dbReference type="AlphaFoldDB" id="A0A0E9Q405"/>
<proteinExistence type="predicted"/>
<protein>
    <submittedName>
        <fullName evidence="1">Uncharacterized protein</fullName>
    </submittedName>
</protein>
<reference evidence="1" key="1">
    <citation type="submission" date="2014-11" db="EMBL/GenBank/DDBJ databases">
        <authorList>
            <person name="Amaro Gonzalez C."/>
        </authorList>
    </citation>
    <scope>NUCLEOTIDE SEQUENCE</scope>
</reference>
<reference evidence="1" key="2">
    <citation type="journal article" date="2015" name="Fish Shellfish Immunol.">
        <title>Early steps in the European eel (Anguilla anguilla)-Vibrio vulnificus interaction in the gills: Role of the RtxA13 toxin.</title>
        <authorList>
            <person name="Callol A."/>
            <person name="Pajuelo D."/>
            <person name="Ebbesson L."/>
            <person name="Teles M."/>
            <person name="MacKenzie S."/>
            <person name="Amaro C."/>
        </authorList>
    </citation>
    <scope>NUCLEOTIDE SEQUENCE</scope>
</reference>
<dbReference type="EMBL" id="GBXM01097754">
    <property type="protein sequence ID" value="JAH10823.1"/>
    <property type="molecule type" value="Transcribed_RNA"/>
</dbReference>
<name>A0A0E9Q405_ANGAN</name>